<dbReference type="InterPro" id="IPR029044">
    <property type="entry name" value="Nucleotide-diphossugar_trans"/>
</dbReference>
<evidence type="ECO:0000313" key="8">
    <source>
        <dbReference type="EMBL" id="KAI7749851.1"/>
    </source>
</evidence>
<keyword evidence="5" id="KW-1133">Transmembrane helix</keyword>
<keyword evidence="7" id="KW-0472">Membrane</keyword>
<evidence type="ECO:0000256" key="4">
    <source>
        <dbReference type="ARBA" id="ARBA00022692"/>
    </source>
</evidence>
<accession>A0AAD5CWZ6</accession>
<dbReference type="Gene3D" id="3.90.550.10">
    <property type="entry name" value="Spore Coat Polysaccharide Biosynthesis Protein SpsA, Chain A"/>
    <property type="match status" value="1"/>
</dbReference>
<evidence type="ECO:0000256" key="1">
    <source>
        <dbReference type="ARBA" id="ARBA00004394"/>
    </source>
</evidence>
<evidence type="ECO:0000256" key="7">
    <source>
        <dbReference type="ARBA" id="ARBA00023136"/>
    </source>
</evidence>
<keyword evidence="4" id="KW-0812">Transmembrane</keyword>
<evidence type="ECO:0000256" key="2">
    <source>
        <dbReference type="ARBA" id="ARBA00022676"/>
    </source>
</evidence>
<keyword evidence="2" id="KW-0328">Glycosyltransferase</keyword>
<dbReference type="PANTHER" id="PTHR32044">
    <property type="entry name" value="GLUCOMANNAN 4-BETA-MANNOSYLTRANSFERASE 9"/>
    <property type="match status" value="1"/>
</dbReference>
<dbReference type="Proteomes" id="UP001206925">
    <property type="component" value="Unassembled WGS sequence"/>
</dbReference>
<dbReference type="GO" id="GO:0016757">
    <property type="term" value="F:glycosyltransferase activity"/>
    <property type="evidence" value="ECO:0007669"/>
    <property type="project" value="UniProtKB-KW"/>
</dbReference>
<dbReference type="EMBL" id="JAMZMK010006268">
    <property type="protein sequence ID" value="KAI7749851.1"/>
    <property type="molecule type" value="Genomic_DNA"/>
</dbReference>
<dbReference type="SUPFAM" id="SSF47473">
    <property type="entry name" value="EF-hand"/>
    <property type="match status" value="1"/>
</dbReference>
<organism evidence="8 9">
    <name type="scientific">Ambrosia artemisiifolia</name>
    <name type="common">Common ragweed</name>
    <dbReference type="NCBI Taxonomy" id="4212"/>
    <lineage>
        <taxon>Eukaryota</taxon>
        <taxon>Viridiplantae</taxon>
        <taxon>Streptophyta</taxon>
        <taxon>Embryophyta</taxon>
        <taxon>Tracheophyta</taxon>
        <taxon>Spermatophyta</taxon>
        <taxon>Magnoliopsida</taxon>
        <taxon>eudicotyledons</taxon>
        <taxon>Gunneridae</taxon>
        <taxon>Pentapetalae</taxon>
        <taxon>asterids</taxon>
        <taxon>campanulids</taxon>
        <taxon>Asterales</taxon>
        <taxon>Asteraceae</taxon>
        <taxon>Asteroideae</taxon>
        <taxon>Heliantheae alliance</taxon>
        <taxon>Heliantheae</taxon>
        <taxon>Ambrosia</taxon>
    </lineage>
</organism>
<keyword evidence="9" id="KW-1185">Reference proteome</keyword>
<protein>
    <recommendedName>
        <fullName evidence="10">EF-hand domain-containing protein</fullName>
    </recommendedName>
</protein>
<evidence type="ECO:0008006" key="10">
    <source>
        <dbReference type="Google" id="ProtNLM"/>
    </source>
</evidence>
<evidence type="ECO:0000256" key="5">
    <source>
        <dbReference type="ARBA" id="ARBA00022989"/>
    </source>
</evidence>
<evidence type="ECO:0000313" key="9">
    <source>
        <dbReference type="Proteomes" id="UP001206925"/>
    </source>
</evidence>
<dbReference type="AlphaFoldDB" id="A0AAD5CWZ6"/>
<gene>
    <name evidence="8" type="ORF">M8C21_027516</name>
</gene>
<reference evidence="8" key="1">
    <citation type="submission" date="2022-06" db="EMBL/GenBank/DDBJ databases">
        <title>Uncovering the hologenomic basis of an extraordinary plant invasion.</title>
        <authorList>
            <person name="Bieker V.C."/>
            <person name="Martin M.D."/>
            <person name="Gilbert T."/>
            <person name="Hodgins K."/>
            <person name="Battlay P."/>
            <person name="Petersen B."/>
            <person name="Wilson J."/>
        </authorList>
    </citation>
    <scope>NUCLEOTIDE SEQUENCE</scope>
    <source>
        <strain evidence="8">AA19_3_7</strain>
        <tissue evidence="8">Leaf</tissue>
    </source>
</reference>
<evidence type="ECO:0000256" key="6">
    <source>
        <dbReference type="ARBA" id="ARBA00023034"/>
    </source>
</evidence>
<comment type="subcellular location">
    <subcellularLocation>
        <location evidence="1">Golgi apparatus membrane</location>
    </subcellularLocation>
</comment>
<sequence length="461" mass="53279">VYQQFIIAACIQDWPRERRLEQILDDSGDATVQTFMKAEVHKWQRRVVHIVCRHRLILTGYKAGNLQSAMSCDYATPMASPTIVVKLLSIPYIIIEKERKRERDIRVRLRCFKGFEEFAKNLPTYDIRDGRDEAERGRQGRVVMPFRYDALKIGLVVVLLFFRVWTYGSEGQVQLTTRCQRRWEWMGDEQQHVDVSASYAALPLVNAHMEIEPQPNSPKPELTLIKMLLRRIYLNKDNCLSQSELKRLIMEVDSKNLPWNVDEETDQLMHDHDKCGDQKVDEQDASHLFLFHRPRPCKSVSPSSVSTDYLNDSRTRPTIDPYPVGAVPIKTLLSSVFTSTIHHSKTVAESYLTHHLIDILTATRFTRMSGSLKGRLNGSRFSTENDDRVDEKMATPKERYDGGKVRRLESRLNRTSRFLKRSTGSWEFGAFGEACDKNDIWYSSIVSKAALCLGFLRELND</sequence>
<dbReference type="PANTHER" id="PTHR32044:SF67">
    <property type="entry name" value="XYLOGLUCAN GLYCOSYLTRANSFERASE 6-RELATED"/>
    <property type="match status" value="1"/>
</dbReference>
<evidence type="ECO:0000256" key="3">
    <source>
        <dbReference type="ARBA" id="ARBA00022679"/>
    </source>
</evidence>
<comment type="caution">
    <text evidence="8">The sequence shown here is derived from an EMBL/GenBank/DDBJ whole genome shotgun (WGS) entry which is preliminary data.</text>
</comment>
<dbReference type="GO" id="GO:0000139">
    <property type="term" value="C:Golgi membrane"/>
    <property type="evidence" value="ECO:0007669"/>
    <property type="project" value="UniProtKB-SubCell"/>
</dbReference>
<keyword evidence="3" id="KW-0808">Transferase</keyword>
<dbReference type="InterPro" id="IPR011992">
    <property type="entry name" value="EF-hand-dom_pair"/>
</dbReference>
<keyword evidence="6" id="KW-0333">Golgi apparatus</keyword>
<name>A0AAD5CWZ6_AMBAR</name>
<feature type="non-terminal residue" evidence="8">
    <location>
        <position position="1"/>
    </location>
</feature>
<proteinExistence type="predicted"/>